<organism evidence="1 2">
    <name type="scientific">Paraburkholderia sabiae</name>
    <dbReference type="NCBI Taxonomy" id="273251"/>
    <lineage>
        <taxon>Bacteria</taxon>
        <taxon>Pseudomonadati</taxon>
        <taxon>Pseudomonadota</taxon>
        <taxon>Betaproteobacteria</taxon>
        <taxon>Burkholderiales</taxon>
        <taxon>Burkholderiaceae</taxon>
        <taxon>Paraburkholderia</taxon>
    </lineage>
</organism>
<evidence type="ECO:0000313" key="2">
    <source>
        <dbReference type="Proteomes" id="UP001494588"/>
    </source>
</evidence>
<accession>A0ABU9QSU8</accession>
<dbReference type="Proteomes" id="UP001494588">
    <property type="component" value="Unassembled WGS sequence"/>
</dbReference>
<dbReference type="EMBL" id="JAZHGC010000077">
    <property type="protein sequence ID" value="MEM5292223.1"/>
    <property type="molecule type" value="Genomic_DNA"/>
</dbReference>
<gene>
    <name evidence="1" type="ORF">V4C55_41760</name>
</gene>
<protein>
    <submittedName>
        <fullName evidence="1">Uncharacterized protein</fullName>
    </submittedName>
</protein>
<reference evidence="1 2" key="1">
    <citation type="submission" date="2024-01" db="EMBL/GenBank/DDBJ databases">
        <title>The diversity of rhizobia nodulating Mimosa spp. in eleven states of Brazil covering several biomes is determined by host plant, location, and edaphic factors.</title>
        <authorList>
            <person name="Rouws L."/>
            <person name="Barauna A."/>
            <person name="Beukes C."/>
            <person name="De Faria S.M."/>
            <person name="Gross E."/>
            <person name="Dos Reis Junior F.B."/>
            <person name="Simon M."/>
            <person name="Maluk M."/>
            <person name="Odee D.W."/>
            <person name="Kenicer G."/>
            <person name="Young J.P.W."/>
            <person name="Reis V.M."/>
            <person name="Zilli J."/>
            <person name="James E.K."/>
        </authorList>
    </citation>
    <scope>NUCLEOTIDE SEQUENCE [LARGE SCALE GENOMIC DNA]</scope>
    <source>
        <strain evidence="1 2">JPY77</strain>
    </source>
</reference>
<sequence>MHTSFVLEGAMRQSCEPYRGYQIDVEVRITFSLSFTGVLRRFTVLWVIYACDDQIAPVASYPENVDFISESAAAEYGLRRARAFIDCMARQPQ</sequence>
<comment type="caution">
    <text evidence="1">The sequence shown here is derived from an EMBL/GenBank/DDBJ whole genome shotgun (WGS) entry which is preliminary data.</text>
</comment>
<name>A0ABU9QSU8_9BURK</name>
<keyword evidence="2" id="KW-1185">Reference proteome</keyword>
<dbReference type="RefSeq" id="WP_201662191.1">
    <property type="nucleotide sequence ID" value="NZ_CAJHCS010000059.1"/>
</dbReference>
<proteinExistence type="predicted"/>
<evidence type="ECO:0000313" key="1">
    <source>
        <dbReference type="EMBL" id="MEM5292223.1"/>
    </source>
</evidence>